<feature type="domain" description="D-isomer specific 2-hydroxyacid dehydrogenase NAD-binding" evidence="4">
    <location>
        <begin position="149"/>
        <end position="208"/>
    </location>
</feature>
<organism evidence="5 6">
    <name type="scientific">Trichinella nativa</name>
    <dbReference type="NCBI Taxonomy" id="6335"/>
    <lineage>
        <taxon>Eukaryota</taxon>
        <taxon>Metazoa</taxon>
        <taxon>Ecdysozoa</taxon>
        <taxon>Nematoda</taxon>
        <taxon>Enoplea</taxon>
        <taxon>Dorylaimia</taxon>
        <taxon>Trichinellida</taxon>
        <taxon>Trichinellidae</taxon>
        <taxon>Trichinella</taxon>
    </lineage>
</organism>
<dbReference type="PANTHER" id="PTHR46029:SF7">
    <property type="entry name" value="C-TERMINAL-BINDING PROTEIN"/>
    <property type="match status" value="1"/>
</dbReference>
<gene>
    <name evidence="5" type="ORF">D917_07786</name>
</gene>
<dbReference type="GO" id="GO:0051287">
    <property type="term" value="F:NAD binding"/>
    <property type="evidence" value="ECO:0007669"/>
    <property type="project" value="InterPro"/>
</dbReference>
<dbReference type="Proteomes" id="UP000243006">
    <property type="component" value="Unassembled WGS sequence"/>
</dbReference>
<feature type="region of interest" description="Disordered" evidence="2">
    <location>
        <begin position="408"/>
        <end position="434"/>
    </location>
</feature>
<dbReference type="InterPro" id="IPR051638">
    <property type="entry name" value="CTBP_dehydrogenase"/>
</dbReference>
<evidence type="ECO:0000313" key="5">
    <source>
        <dbReference type="EMBL" id="OUC46352.1"/>
    </source>
</evidence>
<dbReference type="GO" id="GO:0003713">
    <property type="term" value="F:transcription coactivator activity"/>
    <property type="evidence" value="ECO:0007669"/>
    <property type="project" value="TreeGrafter"/>
</dbReference>
<dbReference type="GO" id="GO:0003714">
    <property type="term" value="F:transcription corepressor activity"/>
    <property type="evidence" value="ECO:0007669"/>
    <property type="project" value="TreeGrafter"/>
</dbReference>
<dbReference type="Pfam" id="PF02826">
    <property type="entry name" value="2-Hacid_dh_C"/>
    <property type="match status" value="1"/>
</dbReference>
<dbReference type="Gene3D" id="3.40.50.720">
    <property type="entry name" value="NAD(P)-binding Rossmann-like Domain"/>
    <property type="match status" value="2"/>
</dbReference>
<dbReference type="PANTHER" id="PTHR46029">
    <property type="entry name" value="C-TERMINAL-BINDING PROTEIN"/>
    <property type="match status" value="1"/>
</dbReference>
<comment type="similarity">
    <text evidence="1">Belongs to the D-isomer specific 2-hydroxyacid dehydrogenase family.</text>
</comment>
<keyword evidence="1" id="KW-0560">Oxidoreductase</keyword>
<accession>A0A1Y3EMF8</accession>
<sequence length="434" mass="46586">MNRKPLVALLDGRDCTYEMPILKDVATVAFCDAQSTSEVHERVLNEAFGALLWHGMSLNRDDLLQYKALKVIVRIGITVCNVPGIDVEEVADSTLCLILNLYRRTYWLANAVSNGKQVFGPEMIREAASGTVRIRGQTLGIVGFGSFVDAMIVNVSRGALVDEIALARALRTGRIRSAALDVFEFDQQNPAFGHFADVRNLIRTPHCSWYSEEACREMREAAAHEIRRAITGTIPDDLRNCVNRKFLVLSNSAEHLNFVRKSVDLGIPFNPFSARGDGLNGVGLPGSNLLPYPPTYLNVGGPQVPITMSFPNLVGNADAAAMTVGSIVKRSRPPSAMSANVSIPSRCHQHLQQALCSPAPTISAPPPTPTPTPPATALASTFAATLAAPPTTPTPSLSALLPMLQSGVCSNSRNSSTPKSPDSNQVDSVSSAEM</sequence>
<evidence type="ECO:0000259" key="4">
    <source>
        <dbReference type="Pfam" id="PF02826"/>
    </source>
</evidence>
<comment type="caution">
    <text evidence="5">The sequence shown here is derived from an EMBL/GenBank/DDBJ whole genome shotgun (WGS) entry which is preliminary data.</text>
</comment>
<evidence type="ECO:0000256" key="1">
    <source>
        <dbReference type="RuleBase" id="RU003719"/>
    </source>
</evidence>
<dbReference type="GO" id="GO:0006357">
    <property type="term" value="P:regulation of transcription by RNA polymerase II"/>
    <property type="evidence" value="ECO:0007669"/>
    <property type="project" value="TreeGrafter"/>
</dbReference>
<protein>
    <submittedName>
        <fullName evidence="5">4-phosphoerythronate dehydrogenase</fullName>
    </submittedName>
</protein>
<dbReference type="EMBL" id="LVZM01007007">
    <property type="protein sequence ID" value="OUC46352.1"/>
    <property type="molecule type" value="Genomic_DNA"/>
</dbReference>
<dbReference type="Pfam" id="PF00389">
    <property type="entry name" value="2-Hacid_dh"/>
    <property type="match status" value="1"/>
</dbReference>
<evidence type="ECO:0000256" key="2">
    <source>
        <dbReference type="SAM" id="MobiDB-lite"/>
    </source>
</evidence>
<dbReference type="InterPro" id="IPR036291">
    <property type="entry name" value="NAD(P)-bd_dom_sf"/>
</dbReference>
<dbReference type="AlphaFoldDB" id="A0A1Y3EMF8"/>
<dbReference type="GO" id="GO:0016616">
    <property type="term" value="F:oxidoreductase activity, acting on the CH-OH group of donors, NAD or NADP as acceptor"/>
    <property type="evidence" value="ECO:0007669"/>
    <property type="project" value="InterPro"/>
</dbReference>
<proteinExistence type="inferred from homology"/>
<dbReference type="SUPFAM" id="SSF51735">
    <property type="entry name" value="NAD(P)-binding Rossmann-fold domains"/>
    <property type="match status" value="1"/>
</dbReference>
<dbReference type="GO" id="GO:0001221">
    <property type="term" value="F:transcription coregulator binding"/>
    <property type="evidence" value="ECO:0007669"/>
    <property type="project" value="TreeGrafter"/>
</dbReference>
<feature type="domain" description="D-isomer specific 2-hydroxyacid dehydrogenase catalytic" evidence="3">
    <location>
        <begin position="15"/>
        <end position="243"/>
    </location>
</feature>
<dbReference type="GO" id="GO:0140297">
    <property type="term" value="F:DNA-binding transcription factor binding"/>
    <property type="evidence" value="ECO:0007669"/>
    <property type="project" value="TreeGrafter"/>
</dbReference>
<evidence type="ECO:0000259" key="3">
    <source>
        <dbReference type="Pfam" id="PF00389"/>
    </source>
</evidence>
<dbReference type="GO" id="GO:0005634">
    <property type="term" value="C:nucleus"/>
    <property type="evidence" value="ECO:0007669"/>
    <property type="project" value="TreeGrafter"/>
</dbReference>
<dbReference type="InterPro" id="IPR006140">
    <property type="entry name" value="D-isomer_DH_NAD-bd"/>
</dbReference>
<evidence type="ECO:0000313" key="6">
    <source>
        <dbReference type="Proteomes" id="UP000243006"/>
    </source>
</evidence>
<dbReference type="InterPro" id="IPR006139">
    <property type="entry name" value="D-isomer_2_OHA_DH_cat_dom"/>
</dbReference>
<reference evidence="5 6" key="1">
    <citation type="submission" date="2015-04" db="EMBL/GenBank/DDBJ databases">
        <title>Draft genome of the roundworm Trichinella nativa.</title>
        <authorList>
            <person name="Mitreva M."/>
        </authorList>
    </citation>
    <scope>NUCLEOTIDE SEQUENCE [LARGE SCALE GENOMIC DNA]</scope>
    <source>
        <strain evidence="5 6">ISS45</strain>
    </source>
</reference>
<dbReference type="SUPFAM" id="SSF52283">
    <property type="entry name" value="Formate/glycerate dehydrogenase catalytic domain-like"/>
    <property type="match status" value="2"/>
</dbReference>
<name>A0A1Y3EMF8_9BILA</name>